<gene>
    <name evidence="2" type="ORF">GFC30_975</name>
</gene>
<dbReference type="AlphaFoldDB" id="A0A160F0Y3"/>
<evidence type="ECO:0000313" key="3">
    <source>
        <dbReference type="Proteomes" id="UP000076865"/>
    </source>
</evidence>
<dbReference type="KEGG" id="aamy:GFC30_975"/>
<keyword evidence="1" id="KW-1133">Transmembrane helix</keyword>
<accession>A0A160F0Y3</accession>
<feature type="transmembrane region" description="Helical" evidence="1">
    <location>
        <begin position="6"/>
        <end position="26"/>
    </location>
</feature>
<reference evidence="2 3" key="1">
    <citation type="journal article" date="2006" name="Syst. Appl. Microbiol.">
        <title>Anoxybacillus amylolyticus sp. nov., a thermophilic amylase producing bacterium isolated from Mount Rittmann (Antarctica).</title>
        <authorList>
            <person name="Poli A."/>
            <person name="Esposito E."/>
            <person name="Lama L."/>
            <person name="Orlando P."/>
            <person name="Nicolaus G."/>
            <person name="de Appolonia F."/>
            <person name="Gambacorta A."/>
            <person name="Nicolaus B."/>
        </authorList>
    </citation>
    <scope>NUCLEOTIDE SEQUENCE [LARGE SCALE GENOMIC DNA]</scope>
    <source>
        <strain evidence="2 3">DSM 15939</strain>
    </source>
</reference>
<dbReference type="EMBL" id="CP015438">
    <property type="protein sequence ID" value="ANB59215.1"/>
    <property type="molecule type" value="Genomic_DNA"/>
</dbReference>
<dbReference type="Proteomes" id="UP000076865">
    <property type="component" value="Chromosome"/>
</dbReference>
<keyword evidence="1" id="KW-0812">Transmembrane</keyword>
<evidence type="ECO:0000256" key="1">
    <source>
        <dbReference type="SAM" id="Phobius"/>
    </source>
</evidence>
<evidence type="ECO:0000313" key="2">
    <source>
        <dbReference type="EMBL" id="ANB59215.1"/>
    </source>
</evidence>
<dbReference type="RefSeq" id="WP_373286633.1">
    <property type="nucleotide sequence ID" value="NZ_CP015438.1"/>
</dbReference>
<dbReference type="InterPro" id="IPR054381">
    <property type="entry name" value="CydS"/>
</dbReference>
<dbReference type="Pfam" id="PF22282">
    <property type="entry name" value="CydS"/>
    <property type="match status" value="1"/>
</dbReference>
<keyword evidence="1" id="KW-0472">Membrane</keyword>
<name>A0A160F0Y3_9BACL</name>
<dbReference type="PATRIC" id="fig|294699.3.peg.962"/>
<proteinExistence type="predicted"/>
<keyword evidence="3" id="KW-1185">Reference proteome</keyword>
<organism evidence="2 3">
    <name type="scientific">Anoxybacteroides amylolyticum</name>
    <dbReference type="NCBI Taxonomy" id="294699"/>
    <lineage>
        <taxon>Bacteria</taxon>
        <taxon>Bacillati</taxon>
        <taxon>Bacillota</taxon>
        <taxon>Bacilli</taxon>
        <taxon>Bacillales</taxon>
        <taxon>Anoxybacillaceae</taxon>
        <taxon>Anoxybacteroides</taxon>
    </lineage>
</organism>
<protein>
    <submittedName>
        <fullName evidence="2">Putative membrane protein</fullName>
    </submittedName>
</protein>
<sequence>MQTFLIMYAPLLVVALSVVAAFWAGLKDEQVE</sequence>